<dbReference type="Proteomes" id="UP000010420">
    <property type="component" value="Unassembled WGS sequence"/>
</dbReference>
<dbReference type="EMBL" id="AMEZ01000125">
    <property type="protein sequence ID" value="EKY22484.1"/>
    <property type="molecule type" value="Genomic_DNA"/>
</dbReference>
<protein>
    <recommendedName>
        <fullName evidence="4">ATP-cone domain-containing protein</fullName>
    </recommendedName>
</protein>
<dbReference type="AlphaFoldDB" id="L1Q3A3"/>
<keyword evidence="2 3" id="KW-0067">ATP-binding</keyword>
<keyword evidence="6" id="KW-1185">Reference proteome</keyword>
<keyword evidence="1 3" id="KW-0547">Nucleotide-binding</keyword>
<dbReference type="PATRIC" id="fig|545697.3.peg.3137"/>
<name>L1Q3A3_9CLOT</name>
<evidence type="ECO:0000256" key="2">
    <source>
        <dbReference type="ARBA" id="ARBA00022840"/>
    </source>
</evidence>
<feature type="domain" description="ATP-cone" evidence="4">
    <location>
        <begin position="1"/>
        <end position="90"/>
    </location>
</feature>
<organism evidence="5 6">
    <name type="scientific">Clostridium celatum DSM 1785</name>
    <dbReference type="NCBI Taxonomy" id="545697"/>
    <lineage>
        <taxon>Bacteria</taxon>
        <taxon>Bacillati</taxon>
        <taxon>Bacillota</taxon>
        <taxon>Clostridia</taxon>
        <taxon>Eubacteriales</taxon>
        <taxon>Clostridiaceae</taxon>
        <taxon>Clostridium</taxon>
    </lineage>
</organism>
<dbReference type="RefSeq" id="WP_005215903.1">
    <property type="nucleotide sequence ID" value="NZ_KB291710.1"/>
</dbReference>
<gene>
    <name evidence="5" type="ORF">HMPREF0216_03207</name>
</gene>
<evidence type="ECO:0000259" key="4">
    <source>
        <dbReference type="PROSITE" id="PS51161"/>
    </source>
</evidence>
<dbReference type="STRING" id="545697.HMPREF0216_03207"/>
<proteinExistence type="predicted"/>
<dbReference type="InterPro" id="IPR005144">
    <property type="entry name" value="ATP-cone_dom"/>
</dbReference>
<evidence type="ECO:0000256" key="1">
    <source>
        <dbReference type="ARBA" id="ARBA00022741"/>
    </source>
</evidence>
<evidence type="ECO:0000256" key="3">
    <source>
        <dbReference type="PROSITE-ProRule" id="PRU00492"/>
    </source>
</evidence>
<dbReference type="GO" id="GO:0005524">
    <property type="term" value="F:ATP binding"/>
    <property type="evidence" value="ECO:0007669"/>
    <property type="project" value="UniProtKB-UniRule"/>
</dbReference>
<dbReference type="OrthoDB" id="1955101at2"/>
<reference evidence="5 6" key="1">
    <citation type="submission" date="2012-05" db="EMBL/GenBank/DDBJ databases">
        <authorList>
            <person name="Weinstock G."/>
            <person name="Sodergren E."/>
            <person name="Lobos E.A."/>
            <person name="Fulton L."/>
            <person name="Fulton R."/>
            <person name="Courtney L."/>
            <person name="Fronick C."/>
            <person name="O'Laughlin M."/>
            <person name="Godfrey J."/>
            <person name="Wilson R.M."/>
            <person name="Miner T."/>
            <person name="Farmer C."/>
            <person name="Delehaunty K."/>
            <person name="Cordes M."/>
            <person name="Minx P."/>
            <person name="Tomlinson C."/>
            <person name="Chen J."/>
            <person name="Wollam A."/>
            <person name="Pepin K.H."/>
            <person name="Bhonagiri V."/>
            <person name="Zhang X."/>
            <person name="Suruliraj S."/>
            <person name="Warren W."/>
            <person name="Mitreva M."/>
            <person name="Mardis E.R."/>
            <person name="Wilson R.K."/>
        </authorList>
    </citation>
    <scope>NUCLEOTIDE SEQUENCE [LARGE SCALE GENOMIC DNA]</scope>
    <source>
        <strain evidence="5 6">DSM 1785</strain>
    </source>
</reference>
<dbReference type="PROSITE" id="PS51161">
    <property type="entry name" value="ATP_CONE"/>
    <property type="match status" value="1"/>
</dbReference>
<evidence type="ECO:0000313" key="5">
    <source>
        <dbReference type="EMBL" id="EKY22484.1"/>
    </source>
</evidence>
<accession>L1Q3A3</accession>
<evidence type="ECO:0000313" key="6">
    <source>
        <dbReference type="Proteomes" id="UP000010420"/>
    </source>
</evidence>
<dbReference type="eggNOG" id="COG1327">
    <property type="taxonomic scope" value="Bacteria"/>
</dbReference>
<sequence>MNVIKKNGRIQNFDESKIKVSILNASSSGSSLLNESDIKIIVEDVTKLLEKLRGSEQNTSSYEIMGAIINILKRDGFDEVISSYIGYKKE</sequence>
<dbReference type="Pfam" id="PF03477">
    <property type="entry name" value="ATP-cone"/>
    <property type="match status" value="1"/>
</dbReference>
<dbReference type="HOGENOM" id="CLU_187475_0_0_9"/>
<comment type="caution">
    <text evidence="5">The sequence shown here is derived from an EMBL/GenBank/DDBJ whole genome shotgun (WGS) entry which is preliminary data.</text>
</comment>